<sequence length="318" mass="35135">MTRNLLITGAAGYMYDPDLPVWSIQNTLTNLFSAVDVANERAAKEAVLENEIDIILHTASSHEPHIVSHLIQALGQRRKITGKETYFIHTSGTTAFAPEAGWPSEEMKDTDPIFEAEKQISANHPIQLTDIQVIEEGKAHGVNTFIVVVPAVYGRGTGECKTLSIAFPAFIRASIKNKLVHRFDKNGSPAAAHISDITALYGLLVEQILLKMPIPSGEKGYYFAVAHKTSSWDFMQRLADRLYALGLVEEPEPHTWPSDELAAQSLGVPLQIVRIMGTHGTNLVPVNAYKLGWQPQWNEKMLLESVDDEIQAAREADS</sequence>
<reference evidence="1 2" key="1">
    <citation type="submission" date="2015-09" db="EMBL/GenBank/DDBJ databases">
        <title>Draft genome of a European isolate of the apple canker pathogen Neonectria ditissima.</title>
        <authorList>
            <person name="Gomez-Cortecero A."/>
            <person name="Harrison R.J."/>
            <person name="Armitage A.D."/>
        </authorList>
    </citation>
    <scope>NUCLEOTIDE SEQUENCE [LARGE SCALE GENOMIC DNA]</scope>
    <source>
        <strain evidence="1 2">R09/05</strain>
    </source>
</reference>
<dbReference type="AlphaFoldDB" id="A0A0P7B1H1"/>
<comment type="caution">
    <text evidence="1">The sequence shown here is derived from an EMBL/GenBank/DDBJ whole genome shotgun (WGS) entry which is preliminary data.</text>
</comment>
<proteinExistence type="predicted"/>
<dbReference type="PANTHER" id="PTHR48079:SF6">
    <property type="entry name" value="NAD(P)-BINDING DOMAIN-CONTAINING PROTEIN-RELATED"/>
    <property type="match status" value="1"/>
</dbReference>
<dbReference type="PANTHER" id="PTHR48079">
    <property type="entry name" value="PROTEIN YEEZ"/>
    <property type="match status" value="1"/>
</dbReference>
<evidence type="ECO:0000313" key="2">
    <source>
        <dbReference type="Proteomes" id="UP000050424"/>
    </source>
</evidence>
<evidence type="ECO:0000313" key="1">
    <source>
        <dbReference type="EMBL" id="KPM43739.1"/>
    </source>
</evidence>
<protein>
    <recommendedName>
        <fullName evidence="3">NAD-dependent epimerase/dehydratase domain-containing protein</fullName>
    </recommendedName>
</protein>
<gene>
    <name evidence="1" type="ORF">AK830_g2771</name>
</gene>
<dbReference type="SUPFAM" id="SSF51735">
    <property type="entry name" value="NAD(P)-binding Rossmann-fold domains"/>
    <property type="match status" value="1"/>
</dbReference>
<dbReference type="GO" id="GO:0004029">
    <property type="term" value="F:aldehyde dehydrogenase (NAD+) activity"/>
    <property type="evidence" value="ECO:0007669"/>
    <property type="project" value="TreeGrafter"/>
</dbReference>
<dbReference type="InterPro" id="IPR036291">
    <property type="entry name" value="NAD(P)-bd_dom_sf"/>
</dbReference>
<evidence type="ECO:0008006" key="3">
    <source>
        <dbReference type="Google" id="ProtNLM"/>
    </source>
</evidence>
<dbReference type="EMBL" id="LKCW01000027">
    <property type="protein sequence ID" value="KPM43739.1"/>
    <property type="molecule type" value="Genomic_DNA"/>
</dbReference>
<organism evidence="1 2">
    <name type="scientific">Neonectria ditissima</name>
    <dbReference type="NCBI Taxonomy" id="78410"/>
    <lineage>
        <taxon>Eukaryota</taxon>
        <taxon>Fungi</taxon>
        <taxon>Dikarya</taxon>
        <taxon>Ascomycota</taxon>
        <taxon>Pezizomycotina</taxon>
        <taxon>Sordariomycetes</taxon>
        <taxon>Hypocreomycetidae</taxon>
        <taxon>Hypocreales</taxon>
        <taxon>Nectriaceae</taxon>
        <taxon>Neonectria</taxon>
    </lineage>
</organism>
<dbReference type="Proteomes" id="UP000050424">
    <property type="component" value="Unassembled WGS sequence"/>
</dbReference>
<dbReference type="Gene3D" id="3.40.50.720">
    <property type="entry name" value="NAD(P)-binding Rossmann-like Domain"/>
    <property type="match status" value="1"/>
</dbReference>
<dbReference type="OrthoDB" id="10262413at2759"/>
<dbReference type="GO" id="GO:0005737">
    <property type="term" value="C:cytoplasm"/>
    <property type="evidence" value="ECO:0007669"/>
    <property type="project" value="TreeGrafter"/>
</dbReference>
<accession>A0A0P7B1H1</accession>
<dbReference type="InterPro" id="IPR051783">
    <property type="entry name" value="NAD(P)-dependent_oxidoreduct"/>
</dbReference>
<name>A0A0P7B1H1_9HYPO</name>
<keyword evidence="2" id="KW-1185">Reference proteome</keyword>